<evidence type="ECO:0000313" key="2">
    <source>
        <dbReference type="Proteomes" id="UP001459277"/>
    </source>
</evidence>
<organism evidence="1 2">
    <name type="scientific">Lithocarpus litseifolius</name>
    <dbReference type="NCBI Taxonomy" id="425828"/>
    <lineage>
        <taxon>Eukaryota</taxon>
        <taxon>Viridiplantae</taxon>
        <taxon>Streptophyta</taxon>
        <taxon>Embryophyta</taxon>
        <taxon>Tracheophyta</taxon>
        <taxon>Spermatophyta</taxon>
        <taxon>Magnoliopsida</taxon>
        <taxon>eudicotyledons</taxon>
        <taxon>Gunneridae</taxon>
        <taxon>Pentapetalae</taxon>
        <taxon>rosids</taxon>
        <taxon>fabids</taxon>
        <taxon>Fagales</taxon>
        <taxon>Fagaceae</taxon>
        <taxon>Lithocarpus</taxon>
    </lineage>
</organism>
<dbReference type="AlphaFoldDB" id="A0AAW2DVA8"/>
<gene>
    <name evidence="1" type="ORF">SO802_000826</name>
</gene>
<reference evidence="1 2" key="1">
    <citation type="submission" date="2024-01" db="EMBL/GenBank/DDBJ databases">
        <title>A telomere-to-telomere, gap-free genome of sweet tea (Lithocarpus litseifolius).</title>
        <authorList>
            <person name="Zhou J."/>
        </authorList>
    </citation>
    <scope>NUCLEOTIDE SEQUENCE [LARGE SCALE GENOMIC DNA]</scope>
    <source>
        <strain evidence="1">Zhou-2022a</strain>
        <tissue evidence="1">Leaf</tissue>
    </source>
</reference>
<proteinExistence type="predicted"/>
<dbReference type="EMBL" id="JAZDWU010000001">
    <property type="protein sequence ID" value="KAL0013757.1"/>
    <property type="molecule type" value="Genomic_DNA"/>
</dbReference>
<protein>
    <submittedName>
        <fullName evidence="1">Uncharacterized protein</fullName>
    </submittedName>
</protein>
<evidence type="ECO:0000313" key="1">
    <source>
        <dbReference type="EMBL" id="KAL0013757.1"/>
    </source>
</evidence>
<comment type="caution">
    <text evidence="1">The sequence shown here is derived from an EMBL/GenBank/DDBJ whole genome shotgun (WGS) entry which is preliminary data.</text>
</comment>
<keyword evidence="2" id="KW-1185">Reference proteome</keyword>
<accession>A0AAW2DVA8</accession>
<sequence>MAYASIKHWAAVGLTVLVELSAEKSCAYSLLSHEQNSNSHANGKLVSLVEEA</sequence>
<name>A0AAW2DVA8_9ROSI</name>
<dbReference type="Proteomes" id="UP001459277">
    <property type="component" value="Unassembled WGS sequence"/>
</dbReference>